<proteinExistence type="predicted"/>
<keyword evidence="3" id="KW-1185">Reference proteome</keyword>
<dbReference type="RefSeq" id="WP_012121126.1">
    <property type="nucleotide sequence ID" value="NC_009767.1"/>
</dbReference>
<evidence type="ECO:0000313" key="3">
    <source>
        <dbReference type="Proteomes" id="UP000000263"/>
    </source>
</evidence>
<protein>
    <recommendedName>
        <fullName evidence="1">GFO/IDH/MocA-like oxidoreductase domain-containing protein</fullName>
    </recommendedName>
</protein>
<dbReference type="Proteomes" id="UP000000263">
    <property type="component" value="Chromosome"/>
</dbReference>
<dbReference type="AlphaFoldDB" id="A7NME0"/>
<accession>A7NME0</accession>
<dbReference type="InterPro" id="IPR055170">
    <property type="entry name" value="GFO_IDH_MocA-like_dom"/>
</dbReference>
<name>A7NME0_ROSCS</name>
<gene>
    <name evidence="2" type="ordered locus">Rcas_2629</name>
</gene>
<dbReference type="Pfam" id="PF22725">
    <property type="entry name" value="GFO_IDH_MocA_C3"/>
    <property type="match status" value="1"/>
</dbReference>
<dbReference type="SUPFAM" id="SSF55347">
    <property type="entry name" value="Glyceraldehyde-3-phosphate dehydrogenase-like, C-terminal domain"/>
    <property type="match status" value="1"/>
</dbReference>
<organism evidence="2 3">
    <name type="scientific">Roseiflexus castenholzii (strain DSM 13941 / HLO8)</name>
    <dbReference type="NCBI Taxonomy" id="383372"/>
    <lineage>
        <taxon>Bacteria</taxon>
        <taxon>Bacillati</taxon>
        <taxon>Chloroflexota</taxon>
        <taxon>Chloroflexia</taxon>
        <taxon>Chloroflexales</taxon>
        <taxon>Roseiflexineae</taxon>
        <taxon>Roseiflexaceae</taxon>
        <taxon>Roseiflexus</taxon>
    </lineage>
</organism>
<dbReference type="STRING" id="383372.Rcas_2629"/>
<feature type="domain" description="GFO/IDH/MocA-like oxidoreductase" evidence="1">
    <location>
        <begin position="32"/>
        <end position="101"/>
    </location>
</feature>
<evidence type="ECO:0000313" key="2">
    <source>
        <dbReference type="EMBL" id="ABU58702.1"/>
    </source>
</evidence>
<evidence type="ECO:0000259" key="1">
    <source>
        <dbReference type="Pfam" id="PF22725"/>
    </source>
</evidence>
<sequence>MLLCVGRIFHRCGARPSSVSCRVSASGARDTTHLFDMLRFFAGDARWIAATAQRRGHTSYPVEDDSTALIGFDHGVTAIAHVNELSISTCFEKLHGTRGAMRSGNDGYWIGKSILIAIEQPPVEHPAFEWQRLEWAPLDVETGPPAFLLAARELVDALEGRPALCSTGADGRASLEMIEAIYLSQLRGNTAVHLPLPPGTNVLADFA</sequence>
<dbReference type="Gene3D" id="3.30.360.10">
    <property type="entry name" value="Dihydrodipicolinate Reductase, domain 2"/>
    <property type="match status" value="1"/>
</dbReference>
<reference evidence="2 3" key="1">
    <citation type="submission" date="2007-08" db="EMBL/GenBank/DDBJ databases">
        <title>Complete sequence of Roseiflexus castenholzii DSM 13941.</title>
        <authorList>
            <consortium name="US DOE Joint Genome Institute"/>
            <person name="Copeland A."/>
            <person name="Lucas S."/>
            <person name="Lapidus A."/>
            <person name="Barry K."/>
            <person name="Glavina del Rio T."/>
            <person name="Dalin E."/>
            <person name="Tice H."/>
            <person name="Pitluck S."/>
            <person name="Thompson L.S."/>
            <person name="Brettin T."/>
            <person name="Bruce D."/>
            <person name="Detter J.C."/>
            <person name="Han C."/>
            <person name="Tapia R."/>
            <person name="Schmutz J."/>
            <person name="Larimer F."/>
            <person name="Land M."/>
            <person name="Hauser L."/>
            <person name="Kyrpides N."/>
            <person name="Mikhailova N."/>
            <person name="Bryant D.A."/>
            <person name="Hanada S."/>
            <person name="Tsukatani Y."/>
            <person name="Richardson P."/>
        </authorList>
    </citation>
    <scope>NUCLEOTIDE SEQUENCE [LARGE SCALE GENOMIC DNA]</scope>
    <source>
        <strain evidence="3">DSM 13941 / HLO8</strain>
    </source>
</reference>
<dbReference type="EMBL" id="CP000804">
    <property type="protein sequence ID" value="ABU58702.1"/>
    <property type="molecule type" value="Genomic_DNA"/>
</dbReference>
<dbReference type="HOGENOM" id="CLU_1325508_0_0_0"/>
<dbReference type="KEGG" id="rca:Rcas_2629"/>